<sequence>MKHKKKHIKLKPKKQSQFLNRKMIKKIENYDEQIKENCELKLNMISKNNQEITQLKNQMKKSELEPIGLINLSLEKSINILRIKSWIEIYLGLEVKILNIQLALYYENNDFYIIDIDKNENYKLKKDNKDIINVFSIFEVMRQVKPKNISSLIAIVDQDIYDPFQPEANIVGRAGNKKVCVVQVQTEVDVFYSTIVHELLHTLGFGHCNYQDCLMYANISTSMQLCQKHLKQLSHLKKIEELKRYKELLEISRTIGLNKECKILEKLIENFETPTKSKENVLL</sequence>
<evidence type="ECO:0000256" key="6">
    <source>
        <dbReference type="ARBA" id="ARBA00023049"/>
    </source>
</evidence>
<dbReference type="Proteomes" id="UP000692954">
    <property type="component" value="Unassembled WGS sequence"/>
</dbReference>
<accession>A0A8S1KIA4</accession>
<keyword evidence="5" id="KW-0862">Zinc</keyword>
<dbReference type="GO" id="GO:0008270">
    <property type="term" value="F:zinc ion binding"/>
    <property type="evidence" value="ECO:0007669"/>
    <property type="project" value="InterPro"/>
</dbReference>
<dbReference type="PANTHER" id="PTHR15910:SF1">
    <property type="entry name" value="ARCHAEMETZINCIN-2"/>
    <property type="match status" value="1"/>
</dbReference>
<evidence type="ECO:0000256" key="2">
    <source>
        <dbReference type="ARBA" id="ARBA00022670"/>
    </source>
</evidence>
<evidence type="ECO:0000259" key="7">
    <source>
        <dbReference type="Pfam" id="PF00413"/>
    </source>
</evidence>
<keyword evidence="2" id="KW-0645">Protease</keyword>
<reference evidence="8" key="1">
    <citation type="submission" date="2021-01" db="EMBL/GenBank/DDBJ databases">
        <authorList>
            <consortium name="Genoscope - CEA"/>
            <person name="William W."/>
        </authorList>
    </citation>
    <scope>NUCLEOTIDE SEQUENCE</scope>
</reference>
<evidence type="ECO:0000256" key="3">
    <source>
        <dbReference type="ARBA" id="ARBA00022723"/>
    </source>
</evidence>
<evidence type="ECO:0000256" key="4">
    <source>
        <dbReference type="ARBA" id="ARBA00022801"/>
    </source>
</evidence>
<proteinExistence type="predicted"/>
<keyword evidence="4" id="KW-0378">Hydrolase</keyword>
<dbReference type="PANTHER" id="PTHR15910">
    <property type="entry name" value="ARCHAEMETZINCIN"/>
    <property type="match status" value="1"/>
</dbReference>
<comment type="caution">
    <text evidence="8">The sequence shown here is derived from an EMBL/GenBank/DDBJ whole genome shotgun (WGS) entry which is preliminary data.</text>
</comment>
<dbReference type="InterPro" id="IPR001818">
    <property type="entry name" value="Pept_M10_metallopeptidase"/>
</dbReference>
<feature type="domain" description="Peptidase M10 metallopeptidase" evidence="7">
    <location>
        <begin position="115"/>
        <end position="222"/>
    </location>
</feature>
<keyword evidence="3" id="KW-0479">Metal-binding</keyword>
<protein>
    <recommendedName>
        <fullName evidence="7">Peptidase M10 metallopeptidase domain-containing protein</fullName>
    </recommendedName>
</protein>
<dbReference type="OrthoDB" id="2365600at2759"/>
<dbReference type="InterPro" id="IPR012962">
    <property type="entry name" value="Pept_M54_archaemetzincn"/>
</dbReference>
<dbReference type="GO" id="GO:0006508">
    <property type="term" value="P:proteolysis"/>
    <property type="evidence" value="ECO:0007669"/>
    <property type="project" value="UniProtKB-KW"/>
</dbReference>
<keyword evidence="6" id="KW-0482">Metalloprotease</keyword>
<dbReference type="AlphaFoldDB" id="A0A8S1KIA4"/>
<organism evidence="8 9">
    <name type="scientific">Paramecium sonneborni</name>
    <dbReference type="NCBI Taxonomy" id="65129"/>
    <lineage>
        <taxon>Eukaryota</taxon>
        <taxon>Sar</taxon>
        <taxon>Alveolata</taxon>
        <taxon>Ciliophora</taxon>
        <taxon>Intramacronucleata</taxon>
        <taxon>Oligohymenophorea</taxon>
        <taxon>Peniculida</taxon>
        <taxon>Parameciidae</taxon>
        <taxon>Paramecium</taxon>
    </lineage>
</organism>
<gene>
    <name evidence="8" type="ORF">PSON_ATCC_30995.1.T0060528</name>
</gene>
<name>A0A8S1KIA4_9CILI</name>
<dbReference type="Pfam" id="PF00413">
    <property type="entry name" value="Peptidase_M10"/>
    <property type="match status" value="1"/>
</dbReference>
<evidence type="ECO:0000256" key="1">
    <source>
        <dbReference type="ARBA" id="ARBA00001947"/>
    </source>
</evidence>
<dbReference type="EMBL" id="CAJJDN010000006">
    <property type="protein sequence ID" value="CAD8052582.1"/>
    <property type="molecule type" value="Genomic_DNA"/>
</dbReference>
<keyword evidence="9" id="KW-1185">Reference proteome</keyword>
<evidence type="ECO:0000313" key="8">
    <source>
        <dbReference type="EMBL" id="CAD8052582.1"/>
    </source>
</evidence>
<evidence type="ECO:0000256" key="5">
    <source>
        <dbReference type="ARBA" id="ARBA00022833"/>
    </source>
</evidence>
<comment type="cofactor">
    <cofactor evidence="1">
        <name>Zn(2+)</name>
        <dbReference type="ChEBI" id="CHEBI:29105"/>
    </cofactor>
</comment>
<dbReference type="GO" id="GO:0004222">
    <property type="term" value="F:metalloendopeptidase activity"/>
    <property type="evidence" value="ECO:0007669"/>
    <property type="project" value="InterPro"/>
</dbReference>
<evidence type="ECO:0000313" key="9">
    <source>
        <dbReference type="Proteomes" id="UP000692954"/>
    </source>
</evidence>
<dbReference type="GO" id="GO:0031012">
    <property type="term" value="C:extracellular matrix"/>
    <property type="evidence" value="ECO:0007669"/>
    <property type="project" value="InterPro"/>
</dbReference>